<dbReference type="Proteomes" id="UP000318053">
    <property type="component" value="Unassembled WGS sequence"/>
</dbReference>
<evidence type="ECO:0000313" key="7">
    <source>
        <dbReference type="EMBL" id="TWT74918.1"/>
    </source>
</evidence>
<dbReference type="SUPFAM" id="SSF55811">
    <property type="entry name" value="Nudix"/>
    <property type="match status" value="1"/>
</dbReference>
<protein>
    <recommendedName>
        <fullName evidence="2">Bis(5'-nucleosyl)-tetraphosphatase [asymmetrical]</fullName>
    </recommendedName>
    <alternativeName>
        <fullName evidence="5">Diadenosine 5',5'''-P1,P4-tetraphosphate asymmetrical hydrolase</fullName>
    </alternativeName>
</protein>
<dbReference type="InterPro" id="IPR003565">
    <property type="entry name" value="Tetra_PHTase"/>
</dbReference>
<evidence type="ECO:0000256" key="1">
    <source>
        <dbReference type="ARBA" id="ARBA00005582"/>
    </source>
</evidence>
<dbReference type="Gene3D" id="3.90.79.10">
    <property type="entry name" value="Nucleoside Triphosphate Pyrophosphohydrolase"/>
    <property type="match status" value="1"/>
</dbReference>
<gene>
    <name evidence="7" type="ORF">CA85_02060</name>
</gene>
<dbReference type="InterPro" id="IPR020084">
    <property type="entry name" value="NUDIX_hydrolase_CS"/>
</dbReference>
<dbReference type="PROSITE" id="PS51462">
    <property type="entry name" value="NUDIX"/>
    <property type="match status" value="1"/>
</dbReference>
<dbReference type="InterPro" id="IPR000086">
    <property type="entry name" value="NUDIX_hydrolase_dom"/>
</dbReference>
<dbReference type="GO" id="GO:0006754">
    <property type="term" value="P:ATP biosynthetic process"/>
    <property type="evidence" value="ECO:0007669"/>
    <property type="project" value="TreeGrafter"/>
</dbReference>
<comment type="caution">
    <text evidence="7">The sequence shown here is derived from an EMBL/GenBank/DDBJ whole genome shotgun (WGS) entry which is preliminary data.</text>
</comment>
<dbReference type="CDD" id="cd03428">
    <property type="entry name" value="NUDIX_Ap4A_Nudt2"/>
    <property type="match status" value="1"/>
</dbReference>
<evidence type="ECO:0000256" key="5">
    <source>
        <dbReference type="ARBA" id="ARBA00032644"/>
    </source>
</evidence>
<dbReference type="InterPro" id="IPR015797">
    <property type="entry name" value="NUDIX_hydrolase-like_dom_sf"/>
</dbReference>
<dbReference type="AlphaFoldDB" id="A0A5C5YJ69"/>
<dbReference type="Pfam" id="PF00293">
    <property type="entry name" value="NUDIX"/>
    <property type="match status" value="1"/>
</dbReference>
<keyword evidence="3" id="KW-0547">Nucleotide-binding</keyword>
<dbReference type="GO" id="GO:0006167">
    <property type="term" value="P:AMP biosynthetic process"/>
    <property type="evidence" value="ECO:0007669"/>
    <property type="project" value="TreeGrafter"/>
</dbReference>
<dbReference type="EMBL" id="SJPK01000001">
    <property type="protein sequence ID" value="TWT74918.1"/>
    <property type="molecule type" value="Genomic_DNA"/>
</dbReference>
<feature type="domain" description="Nudix hydrolase" evidence="6">
    <location>
        <begin position="5"/>
        <end position="137"/>
    </location>
</feature>
<keyword evidence="4" id="KW-0378">Hydrolase</keyword>
<keyword evidence="8" id="KW-1185">Reference proteome</keyword>
<dbReference type="OrthoDB" id="9816289at2"/>
<evidence type="ECO:0000313" key="8">
    <source>
        <dbReference type="Proteomes" id="UP000318053"/>
    </source>
</evidence>
<evidence type="ECO:0000256" key="3">
    <source>
        <dbReference type="ARBA" id="ARBA00022741"/>
    </source>
</evidence>
<dbReference type="GO" id="GO:0000166">
    <property type="term" value="F:nucleotide binding"/>
    <property type="evidence" value="ECO:0007669"/>
    <property type="project" value="UniProtKB-KW"/>
</dbReference>
<evidence type="ECO:0000256" key="2">
    <source>
        <dbReference type="ARBA" id="ARBA00018911"/>
    </source>
</evidence>
<reference evidence="7 8" key="1">
    <citation type="submission" date="2019-02" db="EMBL/GenBank/DDBJ databases">
        <title>Deep-cultivation of Planctomycetes and their phenomic and genomic characterization uncovers novel biology.</title>
        <authorList>
            <person name="Wiegand S."/>
            <person name="Jogler M."/>
            <person name="Boedeker C."/>
            <person name="Pinto D."/>
            <person name="Vollmers J."/>
            <person name="Rivas-Marin E."/>
            <person name="Kohn T."/>
            <person name="Peeters S.H."/>
            <person name="Heuer A."/>
            <person name="Rast P."/>
            <person name="Oberbeckmann S."/>
            <person name="Bunk B."/>
            <person name="Jeske O."/>
            <person name="Meyerdierks A."/>
            <person name="Storesund J.E."/>
            <person name="Kallscheuer N."/>
            <person name="Luecker S."/>
            <person name="Lage O.M."/>
            <person name="Pohl T."/>
            <person name="Merkel B.J."/>
            <person name="Hornburger P."/>
            <person name="Mueller R.-W."/>
            <person name="Bruemmer F."/>
            <person name="Labrenz M."/>
            <person name="Spormann A.M."/>
            <person name="Op Den Camp H."/>
            <person name="Overmann J."/>
            <person name="Amann R."/>
            <person name="Jetten M.S.M."/>
            <person name="Mascher T."/>
            <person name="Medema M.H."/>
            <person name="Devos D.P."/>
            <person name="Kaster A.-K."/>
            <person name="Ovreas L."/>
            <person name="Rohde M."/>
            <person name="Galperin M.Y."/>
            <person name="Jogler C."/>
        </authorList>
    </citation>
    <scope>NUCLEOTIDE SEQUENCE [LARGE SCALE GENOMIC DNA]</scope>
    <source>
        <strain evidence="7 8">CA85</strain>
    </source>
</reference>
<evidence type="ECO:0000259" key="6">
    <source>
        <dbReference type="PROSITE" id="PS51462"/>
    </source>
</evidence>
<dbReference type="InterPro" id="IPR051325">
    <property type="entry name" value="Nudix_hydrolase_domain"/>
</dbReference>
<evidence type="ECO:0000256" key="4">
    <source>
        <dbReference type="ARBA" id="ARBA00022801"/>
    </source>
</evidence>
<name>A0A5C5YJ69_9BACT</name>
<dbReference type="PANTHER" id="PTHR21340">
    <property type="entry name" value="DIADENOSINE 5,5-P1,P4-TETRAPHOSPHATE PYROPHOSPHOHYDROLASE MUTT"/>
    <property type="match status" value="1"/>
</dbReference>
<dbReference type="RefSeq" id="WP_146389337.1">
    <property type="nucleotide sequence ID" value="NZ_SJPK01000001.1"/>
</dbReference>
<organism evidence="7 8">
    <name type="scientific">Allorhodopirellula solitaria</name>
    <dbReference type="NCBI Taxonomy" id="2527987"/>
    <lineage>
        <taxon>Bacteria</taxon>
        <taxon>Pseudomonadati</taxon>
        <taxon>Planctomycetota</taxon>
        <taxon>Planctomycetia</taxon>
        <taxon>Pirellulales</taxon>
        <taxon>Pirellulaceae</taxon>
        <taxon>Allorhodopirellula</taxon>
    </lineage>
</organism>
<proteinExistence type="inferred from homology"/>
<sequence>MSQVDLVRAAGVLVLTETSQPRFLLMRHPDRWDLPKGHCDGDETYLEAAQRELQEETGIDPLACRFDDQFRFDLRYQVSYRKHPKRVFDKNVRYFLAYVPDVVRIDVSEHDSFEWFAWSPPHHIQSQTIDPLLAAVAAHHSSC</sequence>
<dbReference type="PROSITE" id="PS00893">
    <property type="entry name" value="NUDIX_BOX"/>
    <property type="match status" value="1"/>
</dbReference>
<accession>A0A5C5YJ69</accession>
<dbReference type="PANTHER" id="PTHR21340:SF0">
    <property type="entry name" value="BIS(5'-NUCLEOSYL)-TETRAPHOSPHATASE [ASYMMETRICAL]"/>
    <property type="match status" value="1"/>
</dbReference>
<dbReference type="GO" id="GO:0004081">
    <property type="term" value="F:bis(5'-nucleosyl)-tetraphosphatase (asymmetrical) activity"/>
    <property type="evidence" value="ECO:0007669"/>
    <property type="project" value="TreeGrafter"/>
</dbReference>
<comment type="similarity">
    <text evidence="1">Belongs to the Nudix hydrolase family.</text>
</comment>